<accession>A0ACA9JX69</accession>
<comment type="caution">
    <text evidence="1">The sequence shown here is derived from an EMBL/GenBank/DDBJ whole genome shotgun (WGS) entry which is preliminary data.</text>
</comment>
<organism evidence="1 2">
    <name type="scientific">Scutellospora calospora</name>
    <dbReference type="NCBI Taxonomy" id="85575"/>
    <lineage>
        <taxon>Eukaryota</taxon>
        <taxon>Fungi</taxon>
        <taxon>Fungi incertae sedis</taxon>
        <taxon>Mucoromycota</taxon>
        <taxon>Glomeromycotina</taxon>
        <taxon>Glomeromycetes</taxon>
        <taxon>Diversisporales</taxon>
        <taxon>Gigasporaceae</taxon>
        <taxon>Scutellospora</taxon>
    </lineage>
</organism>
<gene>
    <name evidence="1" type="ORF">SCALOS_LOCUS576</name>
</gene>
<sequence length="169" mass="20111">MSILENESLKNELQKLKDIHVEIKKIPNKSYVQDQIFKELCNIIKFGTKYIRIGQYEYMLKINWYNSSLQNQSYINILPDELFPYNTDLNGYLICKLCTNKIYKPPINETVLKNHYMQKHLTVWEMIRGSRKGRSKTNKEGNDLLIQMDKERIFSVAERLIEELVNSMI</sequence>
<protein>
    <submittedName>
        <fullName evidence="1">794_t:CDS:1</fullName>
    </submittedName>
</protein>
<evidence type="ECO:0000313" key="2">
    <source>
        <dbReference type="Proteomes" id="UP000789860"/>
    </source>
</evidence>
<name>A0ACA9JX69_9GLOM</name>
<dbReference type="EMBL" id="CAJVPM010000285">
    <property type="protein sequence ID" value="CAG8440361.1"/>
    <property type="molecule type" value="Genomic_DNA"/>
</dbReference>
<keyword evidence="2" id="KW-1185">Reference proteome</keyword>
<dbReference type="Proteomes" id="UP000789860">
    <property type="component" value="Unassembled WGS sequence"/>
</dbReference>
<evidence type="ECO:0000313" key="1">
    <source>
        <dbReference type="EMBL" id="CAG8440361.1"/>
    </source>
</evidence>
<reference evidence="1" key="1">
    <citation type="submission" date="2021-06" db="EMBL/GenBank/DDBJ databases">
        <authorList>
            <person name="Kallberg Y."/>
            <person name="Tangrot J."/>
            <person name="Rosling A."/>
        </authorList>
    </citation>
    <scope>NUCLEOTIDE SEQUENCE</scope>
    <source>
        <strain evidence="1">AU212A</strain>
    </source>
</reference>
<proteinExistence type="predicted"/>